<sequence length="70" mass="7970">MNKLIATLIMTITLIITGCISYTPSPPKYDHEAVLEGEYEDCLAMPSADCSNERDRLLQHQQWELLDRSS</sequence>
<evidence type="ECO:0000313" key="2">
    <source>
        <dbReference type="Proteomes" id="UP000192923"/>
    </source>
</evidence>
<organism evidence="1 2">
    <name type="scientific">Methylomagnum ishizawai</name>
    <dbReference type="NCBI Taxonomy" id="1760988"/>
    <lineage>
        <taxon>Bacteria</taxon>
        <taxon>Pseudomonadati</taxon>
        <taxon>Pseudomonadota</taxon>
        <taxon>Gammaproteobacteria</taxon>
        <taxon>Methylococcales</taxon>
        <taxon>Methylococcaceae</taxon>
        <taxon>Methylomagnum</taxon>
    </lineage>
</organism>
<dbReference type="EMBL" id="FXAM01000001">
    <property type="protein sequence ID" value="SMF94469.1"/>
    <property type="molecule type" value="Genomic_DNA"/>
</dbReference>
<accession>A0A1Y6CUZ0</accession>
<gene>
    <name evidence="1" type="ORF">SAMN02949497_1787</name>
</gene>
<evidence type="ECO:0000313" key="1">
    <source>
        <dbReference type="EMBL" id="SMF94469.1"/>
    </source>
</evidence>
<dbReference type="AlphaFoldDB" id="A0A1Y6CUZ0"/>
<name>A0A1Y6CUZ0_9GAMM</name>
<dbReference type="Proteomes" id="UP000192923">
    <property type="component" value="Unassembled WGS sequence"/>
</dbReference>
<reference evidence="1 2" key="1">
    <citation type="submission" date="2016-12" db="EMBL/GenBank/DDBJ databases">
        <authorList>
            <person name="Song W.-J."/>
            <person name="Kurnit D.M."/>
        </authorList>
    </citation>
    <scope>NUCLEOTIDE SEQUENCE [LARGE SCALE GENOMIC DNA]</scope>
    <source>
        <strain evidence="1 2">175</strain>
    </source>
</reference>
<dbReference type="PROSITE" id="PS51257">
    <property type="entry name" value="PROKAR_LIPOPROTEIN"/>
    <property type="match status" value="1"/>
</dbReference>
<keyword evidence="2" id="KW-1185">Reference proteome</keyword>
<protein>
    <submittedName>
        <fullName evidence="1">Uncharacterized protein</fullName>
    </submittedName>
</protein>
<dbReference type="RefSeq" id="WP_085211879.1">
    <property type="nucleotide sequence ID" value="NZ_FXAM01000001.1"/>
</dbReference>
<proteinExistence type="predicted"/>